<dbReference type="STRING" id="260084.SAMN02927928_1645"/>
<comment type="subcellular location">
    <subcellularLocation>
        <location evidence="1">Membrane</location>
        <topology evidence="1">Multi-pass membrane protein</topology>
    </subcellularLocation>
</comment>
<feature type="transmembrane region" description="Helical" evidence="5">
    <location>
        <begin position="112"/>
        <end position="133"/>
    </location>
</feature>
<dbReference type="InterPro" id="IPR020846">
    <property type="entry name" value="MFS_dom"/>
</dbReference>
<evidence type="ECO:0000313" key="8">
    <source>
        <dbReference type="Proteomes" id="UP000199150"/>
    </source>
</evidence>
<evidence type="ECO:0000259" key="6">
    <source>
        <dbReference type="PROSITE" id="PS50850"/>
    </source>
</evidence>
<name>A0A1G4R7U6_9CAUL</name>
<dbReference type="OrthoDB" id="9794076at2"/>
<gene>
    <name evidence="7" type="ORF">SAMN02927928_1645</name>
</gene>
<feature type="transmembrane region" description="Helical" evidence="5">
    <location>
        <begin position="245"/>
        <end position="263"/>
    </location>
</feature>
<dbReference type="EMBL" id="FMTS01000002">
    <property type="protein sequence ID" value="SCW52888.1"/>
    <property type="molecule type" value="Genomic_DNA"/>
</dbReference>
<feature type="transmembrane region" description="Helical" evidence="5">
    <location>
        <begin position="20"/>
        <end position="43"/>
    </location>
</feature>
<dbReference type="RefSeq" id="WP_090646303.1">
    <property type="nucleotide sequence ID" value="NZ_CBCRYE010000004.1"/>
</dbReference>
<evidence type="ECO:0000256" key="2">
    <source>
        <dbReference type="ARBA" id="ARBA00022692"/>
    </source>
</evidence>
<keyword evidence="4 5" id="KW-0472">Membrane</keyword>
<dbReference type="Proteomes" id="UP000199150">
    <property type="component" value="Unassembled WGS sequence"/>
</dbReference>
<keyword evidence="3 5" id="KW-1133">Transmembrane helix</keyword>
<dbReference type="Gene3D" id="1.20.1250.20">
    <property type="entry name" value="MFS general substrate transporter like domains"/>
    <property type="match status" value="2"/>
</dbReference>
<evidence type="ECO:0000313" key="7">
    <source>
        <dbReference type="EMBL" id="SCW52888.1"/>
    </source>
</evidence>
<feature type="transmembrane region" description="Helical" evidence="5">
    <location>
        <begin position="145"/>
        <end position="170"/>
    </location>
</feature>
<feature type="transmembrane region" description="Helical" evidence="5">
    <location>
        <begin position="275"/>
        <end position="293"/>
    </location>
</feature>
<feature type="transmembrane region" description="Helical" evidence="5">
    <location>
        <begin position="361"/>
        <end position="385"/>
    </location>
</feature>
<sequence length="429" mass="47091">METTAPEAAPQIKPAGYIRWIICGILFLAVVISYIDRLVISVLKPSLSAQYNWSETGYADMAFYFQLVYGIAFLISGRIIDKIGAKAGYSFAMIIWTAGHMMHALFTSTTGMILARLPLAMGEAATYPAALVAANSWFPKKERALAIGVLNAGANVGAIVTPLIVPAIALAWGWRAAFVVTGLFSVVWLVIWWIFYRKPRDHKLASAAEVAWIESDATTEEPLDRASPWKVLGYRQTWAYMCGRFLIDPVWWTFLFWLPAFFAKQFDVKLSGFGPPLVAIYLLADVGSIFGGWRSSSYLKRGWEPNKARKTAMLIMAFVVLPVAAVTFMPNMWWAVLLIGLACAGHQGFSTNLFTMPGDLYPHYASGTVAGLGGLAGACGGMLMAKFAGIILQTTGGNYTPIFVVSSVMYLIAFCVVHLLCPRWEKVTL</sequence>
<dbReference type="SUPFAM" id="SSF103473">
    <property type="entry name" value="MFS general substrate transporter"/>
    <property type="match status" value="1"/>
</dbReference>
<feature type="transmembrane region" description="Helical" evidence="5">
    <location>
        <begin position="176"/>
        <end position="196"/>
    </location>
</feature>
<evidence type="ECO:0000256" key="5">
    <source>
        <dbReference type="SAM" id="Phobius"/>
    </source>
</evidence>
<proteinExistence type="predicted"/>
<feature type="transmembrane region" description="Helical" evidence="5">
    <location>
        <begin position="63"/>
        <end position="80"/>
    </location>
</feature>
<evidence type="ECO:0000256" key="1">
    <source>
        <dbReference type="ARBA" id="ARBA00004141"/>
    </source>
</evidence>
<feature type="transmembrane region" description="Helical" evidence="5">
    <location>
        <begin position="314"/>
        <end position="341"/>
    </location>
</feature>
<dbReference type="PANTHER" id="PTHR11662">
    <property type="entry name" value="SOLUTE CARRIER FAMILY 17"/>
    <property type="match status" value="1"/>
</dbReference>
<dbReference type="GO" id="GO:0016020">
    <property type="term" value="C:membrane"/>
    <property type="evidence" value="ECO:0007669"/>
    <property type="project" value="UniProtKB-SubCell"/>
</dbReference>
<dbReference type="CDD" id="cd17319">
    <property type="entry name" value="MFS_ExuT_GudP_like"/>
    <property type="match status" value="1"/>
</dbReference>
<dbReference type="PANTHER" id="PTHR11662:SF285">
    <property type="entry name" value="HEXURONATE TRANSPORTER"/>
    <property type="match status" value="1"/>
</dbReference>
<dbReference type="GO" id="GO:0015134">
    <property type="term" value="F:hexuronate transmembrane transporter activity"/>
    <property type="evidence" value="ECO:0007669"/>
    <property type="project" value="TreeGrafter"/>
</dbReference>
<evidence type="ECO:0000256" key="4">
    <source>
        <dbReference type="ARBA" id="ARBA00023136"/>
    </source>
</evidence>
<dbReference type="InterPro" id="IPR036259">
    <property type="entry name" value="MFS_trans_sf"/>
</dbReference>
<dbReference type="InterPro" id="IPR011701">
    <property type="entry name" value="MFS"/>
</dbReference>
<reference evidence="8" key="1">
    <citation type="submission" date="2016-10" db="EMBL/GenBank/DDBJ databases">
        <authorList>
            <person name="Varghese N."/>
            <person name="Submissions S."/>
        </authorList>
    </citation>
    <scope>NUCLEOTIDE SEQUENCE [LARGE SCALE GENOMIC DNA]</scope>
    <source>
        <strain evidence="8">CGMCC 1.3431</strain>
    </source>
</reference>
<protein>
    <submittedName>
        <fullName evidence="7">MFS transporter, ACS family, hexuronate transporter</fullName>
    </submittedName>
</protein>
<dbReference type="AlphaFoldDB" id="A0A1G4R7U6"/>
<feature type="domain" description="Major facilitator superfamily (MFS) profile" evidence="6">
    <location>
        <begin position="22"/>
        <end position="425"/>
    </location>
</feature>
<feature type="transmembrane region" description="Helical" evidence="5">
    <location>
        <begin position="87"/>
        <end position="106"/>
    </location>
</feature>
<dbReference type="InterPro" id="IPR050382">
    <property type="entry name" value="MFS_Na/Anion_cotransporter"/>
</dbReference>
<evidence type="ECO:0000256" key="3">
    <source>
        <dbReference type="ARBA" id="ARBA00022989"/>
    </source>
</evidence>
<dbReference type="PROSITE" id="PS50850">
    <property type="entry name" value="MFS"/>
    <property type="match status" value="1"/>
</dbReference>
<keyword evidence="8" id="KW-1185">Reference proteome</keyword>
<dbReference type="Pfam" id="PF07690">
    <property type="entry name" value="MFS_1"/>
    <property type="match status" value="1"/>
</dbReference>
<feature type="transmembrane region" description="Helical" evidence="5">
    <location>
        <begin position="397"/>
        <end position="420"/>
    </location>
</feature>
<keyword evidence="2 5" id="KW-0812">Transmembrane</keyword>
<organism evidence="7 8">
    <name type="scientific">Asticcacaulis taihuensis</name>
    <dbReference type="NCBI Taxonomy" id="260084"/>
    <lineage>
        <taxon>Bacteria</taxon>
        <taxon>Pseudomonadati</taxon>
        <taxon>Pseudomonadota</taxon>
        <taxon>Alphaproteobacteria</taxon>
        <taxon>Caulobacterales</taxon>
        <taxon>Caulobacteraceae</taxon>
        <taxon>Asticcacaulis</taxon>
    </lineage>
</organism>
<accession>A0A1G4R7U6</accession>